<evidence type="ECO:0000313" key="3">
    <source>
        <dbReference type="WBParaSite" id="nRc.2.0.1.t36170-RA"/>
    </source>
</evidence>
<evidence type="ECO:0000256" key="1">
    <source>
        <dbReference type="SAM" id="MobiDB-lite"/>
    </source>
</evidence>
<keyword evidence="2" id="KW-1185">Reference proteome</keyword>
<protein>
    <submittedName>
        <fullName evidence="3">Uncharacterized protein</fullName>
    </submittedName>
</protein>
<dbReference type="Proteomes" id="UP000887565">
    <property type="component" value="Unplaced"/>
</dbReference>
<feature type="compositionally biased region" description="Polar residues" evidence="1">
    <location>
        <begin position="33"/>
        <end position="49"/>
    </location>
</feature>
<feature type="region of interest" description="Disordered" evidence="1">
    <location>
        <begin position="1"/>
        <end position="71"/>
    </location>
</feature>
<dbReference type="WBParaSite" id="nRc.2.0.1.t36170-RA">
    <property type="protein sequence ID" value="nRc.2.0.1.t36170-RA"/>
    <property type="gene ID" value="nRc.2.0.1.g36170"/>
</dbReference>
<accession>A0A915KCR7</accession>
<sequence length="71" mass="7494">MKMNEGQPSAMGKETGAVRKVQIIDRTPVPTALTPSFSPTRNKLSRMNKSTTPSVSTTSPPTAESGFAADV</sequence>
<evidence type="ECO:0000313" key="2">
    <source>
        <dbReference type="Proteomes" id="UP000887565"/>
    </source>
</evidence>
<organism evidence="2 3">
    <name type="scientific">Romanomermis culicivorax</name>
    <name type="common">Nematode worm</name>
    <dbReference type="NCBI Taxonomy" id="13658"/>
    <lineage>
        <taxon>Eukaryota</taxon>
        <taxon>Metazoa</taxon>
        <taxon>Ecdysozoa</taxon>
        <taxon>Nematoda</taxon>
        <taxon>Enoplea</taxon>
        <taxon>Dorylaimia</taxon>
        <taxon>Mermithida</taxon>
        <taxon>Mermithoidea</taxon>
        <taxon>Mermithidae</taxon>
        <taxon>Romanomermis</taxon>
    </lineage>
</organism>
<feature type="compositionally biased region" description="Low complexity" evidence="1">
    <location>
        <begin position="50"/>
        <end position="62"/>
    </location>
</feature>
<reference evidence="3" key="1">
    <citation type="submission" date="2022-11" db="UniProtKB">
        <authorList>
            <consortium name="WormBaseParasite"/>
        </authorList>
    </citation>
    <scope>IDENTIFICATION</scope>
</reference>
<proteinExistence type="predicted"/>
<dbReference type="AlphaFoldDB" id="A0A915KCR7"/>
<name>A0A915KCR7_ROMCU</name>